<gene>
    <name evidence="1" type="ORF">GLP15_3772</name>
</gene>
<dbReference type="Proteomes" id="UP000008974">
    <property type="component" value="Unassembled WGS sequence"/>
</dbReference>
<protein>
    <submittedName>
        <fullName evidence="1">Uncharacterized protein</fullName>
    </submittedName>
</protein>
<dbReference type="AlphaFoldDB" id="E1F299"/>
<dbReference type="OMA" id="IGHYVAD"/>
<evidence type="ECO:0000313" key="1">
    <source>
        <dbReference type="EMBL" id="EFO63455.1"/>
    </source>
</evidence>
<accession>E1F299</accession>
<dbReference type="EMBL" id="ACVC01000130">
    <property type="protein sequence ID" value="EFO63455.1"/>
    <property type="molecule type" value="Genomic_DNA"/>
</dbReference>
<organism evidence="1 2">
    <name type="scientific">Giardia intestinalis (strain P15)</name>
    <name type="common">Giardia lamblia</name>
    <dbReference type="NCBI Taxonomy" id="658858"/>
    <lineage>
        <taxon>Eukaryota</taxon>
        <taxon>Metamonada</taxon>
        <taxon>Diplomonadida</taxon>
        <taxon>Hexamitidae</taxon>
        <taxon>Giardiinae</taxon>
        <taxon>Giardia</taxon>
    </lineage>
</organism>
<dbReference type="OrthoDB" id="10257902at2759"/>
<sequence>MYGLENKAEVKQRAKRLEGYMIRYDKLAKQRTRLIYQTEHIKDTATVSVDEETQTQVSSSEIALCTLYMDSHGNLCSTIPAQSGLLRWVSLRVNSCTPLLLSVHNILVRSKPMVHCDNNDSTNHLLTKVQTNHGSSIQIPNECIVLCPPPPFFIESLHYLLVKLQLYTATVLDANPRMIGEVVARPFTFNRNMTHKDRQFTQISDIYPIVFDSEVVGSLCLRLEMLSHDHTIETTRHFTVDCFDFNKTNQREKRRLISAQTQTTGYLTLTLEERWL</sequence>
<proteinExistence type="predicted"/>
<comment type="caution">
    <text evidence="1">The sequence shown here is derived from an EMBL/GenBank/DDBJ whole genome shotgun (WGS) entry which is preliminary data.</text>
</comment>
<name>E1F299_GIAIA</name>
<evidence type="ECO:0000313" key="2">
    <source>
        <dbReference type="Proteomes" id="UP000008974"/>
    </source>
</evidence>
<reference evidence="1 2" key="1">
    <citation type="journal article" date="2010" name="BMC Genomics">
        <title>Genome analysis and comparative genomics of a Giardia intestinalis assemblage E isolate.</title>
        <authorList>
            <person name="Jerlstrom-Hultqvist J."/>
            <person name="Franzen O."/>
            <person name="Ankarklev J."/>
            <person name="Xu F."/>
            <person name="Nohynkova E."/>
            <person name="Andersson J.O."/>
            <person name="Svard S.G."/>
            <person name="Andersson B."/>
        </authorList>
    </citation>
    <scope>NUCLEOTIDE SEQUENCE [LARGE SCALE GENOMIC DNA]</scope>
    <source>
        <strain evidence="1 2">P15</strain>
    </source>
</reference>
<dbReference type="VEuPathDB" id="GiardiaDB:GLP15_3772"/>